<sequence>MCCSKIHLPLWIHILLAMWAVVFSVLEFLVFLFYFGNVFLAVTALSSLVPAALCFQLYSMEKAGNVESSLNKNALGCLFYFGLLGCIFAIAGAITYFTLGIAWQIPVFEMHRTLILCGLEACLGARWYYELAHISRGYAHVTRGGRRTKEITI</sequence>
<dbReference type="Proteomes" id="UP000318571">
    <property type="component" value="Chromosome 12"/>
</dbReference>
<evidence type="ECO:0000313" key="2">
    <source>
        <dbReference type="EMBL" id="TRY80745.1"/>
    </source>
</evidence>
<accession>A0A553PSV3</accession>
<reference evidence="2 3" key="1">
    <citation type="journal article" date="2018" name="Nat. Ecol. Evol.">
        <title>Genomic signatures of mitonuclear coevolution across populations of Tigriopus californicus.</title>
        <authorList>
            <person name="Barreto F.S."/>
            <person name="Watson E.T."/>
            <person name="Lima T.G."/>
            <person name="Willett C.S."/>
            <person name="Edmands S."/>
            <person name="Li W."/>
            <person name="Burton R.S."/>
        </authorList>
    </citation>
    <scope>NUCLEOTIDE SEQUENCE [LARGE SCALE GENOMIC DNA]</scope>
    <source>
        <strain evidence="2 3">San Diego</strain>
    </source>
</reference>
<feature type="transmembrane region" description="Helical" evidence="1">
    <location>
        <begin position="78"/>
        <end position="105"/>
    </location>
</feature>
<protein>
    <submittedName>
        <fullName evidence="2">Uncharacterized protein</fullName>
    </submittedName>
</protein>
<evidence type="ECO:0000256" key="1">
    <source>
        <dbReference type="SAM" id="Phobius"/>
    </source>
</evidence>
<evidence type="ECO:0000313" key="3">
    <source>
        <dbReference type="Proteomes" id="UP000318571"/>
    </source>
</evidence>
<keyword evidence="3" id="KW-1185">Reference proteome</keyword>
<dbReference type="EMBL" id="VCGU01000001">
    <property type="protein sequence ID" value="TRY80745.1"/>
    <property type="molecule type" value="Genomic_DNA"/>
</dbReference>
<gene>
    <name evidence="2" type="ORF">TCAL_09937</name>
</gene>
<proteinExistence type="predicted"/>
<feature type="transmembrane region" description="Helical" evidence="1">
    <location>
        <begin position="12"/>
        <end position="33"/>
    </location>
</feature>
<keyword evidence="1" id="KW-0812">Transmembrane</keyword>
<keyword evidence="1" id="KW-1133">Transmembrane helix</keyword>
<organism evidence="2 3">
    <name type="scientific">Tigriopus californicus</name>
    <name type="common">Marine copepod</name>
    <dbReference type="NCBI Taxonomy" id="6832"/>
    <lineage>
        <taxon>Eukaryota</taxon>
        <taxon>Metazoa</taxon>
        <taxon>Ecdysozoa</taxon>
        <taxon>Arthropoda</taxon>
        <taxon>Crustacea</taxon>
        <taxon>Multicrustacea</taxon>
        <taxon>Hexanauplia</taxon>
        <taxon>Copepoda</taxon>
        <taxon>Harpacticoida</taxon>
        <taxon>Harpacticidae</taxon>
        <taxon>Tigriopus</taxon>
    </lineage>
</organism>
<comment type="caution">
    <text evidence="2">The sequence shown here is derived from an EMBL/GenBank/DDBJ whole genome shotgun (WGS) entry which is preliminary data.</text>
</comment>
<keyword evidence="1" id="KW-0472">Membrane</keyword>
<name>A0A553PSV3_TIGCA</name>
<feature type="transmembrane region" description="Helical" evidence="1">
    <location>
        <begin position="39"/>
        <end position="58"/>
    </location>
</feature>
<dbReference type="AlphaFoldDB" id="A0A553PSV3"/>